<dbReference type="EMBL" id="NAEW01000004">
    <property type="protein sequence ID" value="OQM41879.1"/>
    <property type="molecule type" value="Genomic_DNA"/>
</dbReference>
<evidence type="ECO:0000256" key="1">
    <source>
        <dbReference type="SAM" id="MobiDB-lite"/>
    </source>
</evidence>
<organism evidence="2 3">
    <name type="scientific">Citrobacter braakii</name>
    <dbReference type="NCBI Taxonomy" id="57706"/>
    <lineage>
        <taxon>Bacteria</taxon>
        <taxon>Pseudomonadati</taxon>
        <taxon>Pseudomonadota</taxon>
        <taxon>Gammaproteobacteria</taxon>
        <taxon>Enterobacterales</taxon>
        <taxon>Enterobacteriaceae</taxon>
        <taxon>Citrobacter</taxon>
        <taxon>Citrobacter freundii complex</taxon>
    </lineage>
</organism>
<dbReference type="AlphaFoldDB" id="A0A1V8NZQ2"/>
<proteinExistence type="predicted"/>
<evidence type="ECO:0000313" key="3">
    <source>
        <dbReference type="Proteomes" id="UP000192573"/>
    </source>
</evidence>
<accession>A0A1V8NZQ2</accession>
<dbReference type="RefSeq" id="WP_080859101.1">
    <property type="nucleotide sequence ID" value="NZ_CP077405.1"/>
</dbReference>
<gene>
    <name evidence="2" type="ORF">BZK42_10025</name>
</gene>
<sequence length="70" mass="7506">MSDQTPIITHEPVNIVLTIENGKVIHARPVQNGEVTASLETFLWMAEQAGYTVTPPAGGNDNDPDSDTNS</sequence>
<comment type="caution">
    <text evidence="2">The sequence shown here is derived from an EMBL/GenBank/DDBJ whole genome shotgun (WGS) entry which is preliminary data.</text>
</comment>
<protein>
    <submittedName>
        <fullName evidence="2">Uncharacterized protein</fullName>
    </submittedName>
</protein>
<feature type="region of interest" description="Disordered" evidence="1">
    <location>
        <begin position="51"/>
        <end position="70"/>
    </location>
</feature>
<name>A0A1V8NZQ2_CITBR</name>
<evidence type="ECO:0000313" key="2">
    <source>
        <dbReference type="EMBL" id="OQM41879.1"/>
    </source>
</evidence>
<reference evidence="2 3" key="1">
    <citation type="submission" date="2017-03" db="EMBL/GenBank/DDBJ databases">
        <authorList>
            <person name="Afonso C.L."/>
            <person name="Miller P.J."/>
            <person name="Scott M.A."/>
            <person name="Spackman E."/>
            <person name="Goraichik I."/>
            <person name="Dimitrov K.M."/>
            <person name="Suarez D.L."/>
            <person name="Swayne D.E."/>
        </authorList>
    </citation>
    <scope>NUCLEOTIDE SEQUENCE [LARGE SCALE GENOMIC DNA]</scope>
    <source>
        <strain evidence="2 3">ATCC 51113</strain>
    </source>
</reference>
<dbReference type="Proteomes" id="UP000192573">
    <property type="component" value="Unassembled WGS sequence"/>
</dbReference>